<sequence>MRTLIQASLIAAVLAAPAAWAQDTPVGLWKSIDDETGKPKSLVRITEEQGHLKGTIEKLFRGPNEDQNPKCVNCEGVNKDQPIIGMTILSGLRKNGDVYDGGTVLDPKNGKTYKARITLKDEGKKLEMRGYMGMPMFGRTQTWVREQ</sequence>
<evidence type="ECO:0000313" key="3">
    <source>
        <dbReference type="EMBL" id="TFW35577.1"/>
    </source>
</evidence>
<keyword evidence="4" id="KW-1185">Reference proteome</keyword>
<evidence type="ECO:0000256" key="1">
    <source>
        <dbReference type="SAM" id="SignalP"/>
    </source>
</evidence>
<dbReference type="PANTHER" id="PTHR36919">
    <property type="entry name" value="BLR1215 PROTEIN"/>
    <property type="match status" value="1"/>
</dbReference>
<accession>A0A4Y9T5P5</accession>
<evidence type="ECO:0000259" key="2">
    <source>
        <dbReference type="Pfam" id="PF09917"/>
    </source>
</evidence>
<reference evidence="3 4" key="1">
    <citation type="submission" date="2019-03" db="EMBL/GenBank/DDBJ databases">
        <title>Draft genome of Massilia hortus sp. nov., a novel bacterial species of the Oxalobacteraceae family.</title>
        <authorList>
            <person name="Peta V."/>
            <person name="Raths R."/>
            <person name="Bucking H."/>
        </authorList>
    </citation>
    <scope>NUCLEOTIDE SEQUENCE [LARGE SCALE GENOMIC DNA]</scope>
    <source>
        <strain evidence="3 4">ONC3</strain>
    </source>
</reference>
<evidence type="ECO:0000313" key="4">
    <source>
        <dbReference type="Proteomes" id="UP000297258"/>
    </source>
</evidence>
<protein>
    <submittedName>
        <fullName evidence="3">DUF2147 domain-containing protein</fullName>
    </submittedName>
</protein>
<dbReference type="Gene3D" id="2.40.128.520">
    <property type="match status" value="1"/>
</dbReference>
<proteinExistence type="predicted"/>
<dbReference type="Pfam" id="PF09917">
    <property type="entry name" value="DUF2147"/>
    <property type="match status" value="1"/>
</dbReference>
<dbReference type="AlphaFoldDB" id="A0A4Y9T5P5"/>
<feature type="chain" id="PRO_5021190692" evidence="1">
    <location>
        <begin position="22"/>
        <end position="147"/>
    </location>
</feature>
<feature type="signal peptide" evidence="1">
    <location>
        <begin position="1"/>
        <end position="21"/>
    </location>
</feature>
<dbReference type="Proteomes" id="UP000297258">
    <property type="component" value="Unassembled WGS sequence"/>
</dbReference>
<dbReference type="PANTHER" id="PTHR36919:SF3">
    <property type="entry name" value="BLL5882 PROTEIN"/>
    <property type="match status" value="1"/>
</dbReference>
<dbReference type="EMBL" id="SPUM01000009">
    <property type="protein sequence ID" value="TFW35577.1"/>
    <property type="molecule type" value="Genomic_DNA"/>
</dbReference>
<gene>
    <name evidence="3" type="ORF">E4O92_01945</name>
</gene>
<dbReference type="InterPro" id="IPR019223">
    <property type="entry name" value="DUF2147"/>
</dbReference>
<comment type="caution">
    <text evidence="3">The sequence shown here is derived from an EMBL/GenBank/DDBJ whole genome shotgun (WGS) entry which is preliminary data.</text>
</comment>
<organism evidence="3 4">
    <name type="scientific">Massilia horti</name>
    <dbReference type="NCBI Taxonomy" id="2562153"/>
    <lineage>
        <taxon>Bacteria</taxon>
        <taxon>Pseudomonadati</taxon>
        <taxon>Pseudomonadota</taxon>
        <taxon>Betaproteobacteria</taxon>
        <taxon>Burkholderiales</taxon>
        <taxon>Oxalobacteraceae</taxon>
        <taxon>Telluria group</taxon>
        <taxon>Massilia</taxon>
    </lineage>
</organism>
<dbReference type="RefSeq" id="WP_135188062.1">
    <property type="nucleotide sequence ID" value="NZ_SPUM01000009.1"/>
</dbReference>
<name>A0A4Y9T5P5_9BURK</name>
<keyword evidence="1" id="KW-0732">Signal</keyword>
<dbReference type="OrthoDB" id="9814399at2"/>
<feature type="domain" description="DUF2147" evidence="2">
    <location>
        <begin position="27"/>
        <end position="145"/>
    </location>
</feature>